<dbReference type="RefSeq" id="WP_009882642.1">
    <property type="nucleotide sequence ID" value="NZ_AAGP01000009.1"/>
</dbReference>
<proteinExistence type="predicted"/>
<evidence type="ECO:0000313" key="10">
    <source>
        <dbReference type="Proteomes" id="UP000094793"/>
    </source>
</evidence>
<evidence type="ECO:0000313" key="6">
    <source>
        <dbReference type="EMBL" id="PCC54803.1"/>
    </source>
</evidence>
<name>A0A1D7W5R1_BREAU</name>
<dbReference type="EMBL" id="FXYZ01000012">
    <property type="protein sequence ID" value="SMX91624.1"/>
    <property type="molecule type" value="Genomic_DNA"/>
</dbReference>
<reference evidence="11 12" key="3">
    <citation type="journal article" date="2017" name="Elife">
        <title>Extensive horizontal gene transfer in cheese-associated bacteria.</title>
        <authorList>
            <person name="Bonham K.S."/>
            <person name="Wolfe B.E."/>
            <person name="Dutton R.J."/>
        </authorList>
    </citation>
    <scope>NUCLEOTIDE SEQUENCE [LARGE SCALE GENOMIC DNA]</scope>
    <source>
        <strain evidence="6 11">738_8</strain>
        <strain evidence="5 13">962_8</strain>
        <strain evidence="4 12">JB5</strain>
    </source>
</reference>
<evidence type="ECO:0000313" key="17">
    <source>
        <dbReference type="Proteomes" id="UP000282731"/>
    </source>
</evidence>
<dbReference type="EMBL" id="NRGQ01000022">
    <property type="protein sequence ID" value="PCC42066.1"/>
    <property type="molecule type" value="Genomic_DNA"/>
</dbReference>
<dbReference type="EMBL" id="NRGX01000001">
    <property type="protein sequence ID" value="PCC17214.1"/>
    <property type="molecule type" value="Genomic_DNA"/>
</dbReference>
<dbReference type="EMBL" id="CP025334">
    <property type="protein sequence ID" value="AZT97950.1"/>
    <property type="molecule type" value="Genomic_DNA"/>
</dbReference>
<feature type="transmembrane region" description="Helical" evidence="1">
    <location>
        <begin position="38"/>
        <end position="58"/>
    </location>
</feature>
<dbReference type="Proteomes" id="UP000234300">
    <property type="component" value="Unassembled WGS sequence"/>
</dbReference>
<accession>A0A2A3WYV8</accession>
<accession>A0A2H1KMP7</accession>
<evidence type="ECO:0000256" key="1">
    <source>
        <dbReference type="SAM" id="Phobius"/>
    </source>
</evidence>
<keyword evidence="16" id="KW-1185">Reference proteome</keyword>
<evidence type="ECO:0000313" key="13">
    <source>
        <dbReference type="Proteomes" id="UP000218620"/>
    </source>
</evidence>
<evidence type="ECO:0000313" key="5">
    <source>
        <dbReference type="EMBL" id="PCC42066.1"/>
    </source>
</evidence>
<evidence type="ECO:0000313" key="11">
    <source>
        <dbReference type="Proteomes" id="UP000217881"/>
    </source>
</evidence>
<dbReference type="Proteomes" id="UP000218377">
    <property type="component" value="Unassembled WGS sequence"/>
</dbReference>
<dbReference type="Proteomes" id="UP000094793">
    <property type="component" value="Chromosome"/>
</dbReference>
<evidence type="ECO:0000313" key="12">
    <source>
        <dbReference type="Proteomes" id="UP000218377"/>
    </source>
</evidence>
<gene>
    <name evidence="7" type="ORF">BAUR9175_02831</name>
    <name evidence="8" type="ORF">BAURA63_02681</name>
    <name evidence="9" type="ORF">BAURA86_03008</name>
    <name evidence="2" type="ORF">BLSMQ_2660</name>
    <name evidence="6" type="ORF">CIK59_04655</name>
    <name evidence="5" type="ORF">CIK65_14005</name>
    <name evidence="4" type="ORF">CIK79_02200</name>
    <name evidence="3" type="ORF">CXR27_13785</name>
</gene>
<accession>A0A1D7W5R1</accession>
<dbReference type="PATRIC" id="fig|1703.10.peg.2744"/>
<dbReference type="Proteomes" id="UP000217881">
    <property type="component" value="Unassembled WGS sequence"/>
</dbReference>
<evidence type="ECO:0000313" key="15">
    <source>
        <dbReference type="Proteomes" id="UP000234327"/>
    </source>
</evidence>
<evidence type="ECO:0008006" key="18">
    <source>
        <dbReference type="Google" id="ProtNLM"/>
    </source>
</evidence>
<reference evidence="14 15" key="4">
    <citation type="submission" date="2017-03" db="EMBL/GenBank/DDBJ databases">
        <authorList>
            <person name="Afonso C.L."/>
            <person name="Miller P.J."/>
            <person name="Scott M.A."/>
            <person name="Spackman E."/>
            <person name="Goraichik I."/>
            <person name="Dimitrov K.M."/>
            <person name="Suarez D.L."/>
            <person name="Swayne D.E."/>
        </authorList>
    </citation>
    <scope>NUCLEOTIDE SEQUENCE [LARGE SCALE GENOMIC DNA]</scope>
    <source>
        <strain evidence="8">6</strain>
        <strain evidence="15">6(3)</strain>
        <strain evidence="9">8</strain>
        <strain evidence="14">8(6)</strain>
        <strain evidence="7">ATCC 9175</strain>
    </source>
</reference>
<evidence type="ECO:0000313" key="7">
    <source>
        <dbReference type="EMBL" id="SMX91408.1"/>
    </source>
</evidence>
<dbReference type="KEGG" id="blin:BLSMQ_2660"/>
<evidence type="ECO:0000313" key="9">
    <source>
        <dbReference type="EMBL" id="SMY01016.1"/>
    </source>
</evidence>
<dbReference type="Proteomes" id="UP000282731">
    <property type="component" value="Chromosome"/>
</dbReference>
<evidence type="ECO:0000313" key="2">
    <source>
        <dbReference type="EMBL" id="AOP54366.1"/>
    </source>
</evidence>
<reference evidence="16" key="5">
    <citation type="submission" date="2017-03" db="EMBL/GenBank/DDBJ databases">
        <authorList>
            <person name="Monnet C."/>
        </authorList>
    </citation>
    <scope>NUCLEOTIDE SEQUENCE [LARGE SCALE GENOMIC DNA]</scope>
    <source>
        <strain evidence="16">ATCC 9175</strain>
    </source>
</reference>
<organism evidence="2 10">
    <name type="scientific">Brevibacterium aurantiacum</name>
    <dbReference type="NCBI Taxonomy" id="273384"/>
    <lineage>
        <taxon>Bacteria</taxon>
        <taxon>Bacillati</taxon>
        <taxon>Actinomycetota</taxon>
        <taxon>Actinomycetes</taxon>
        <taxon>Micrococcales</taxon>
        <taxon>Brevibacteriaceae</taxon>
        <taxon>Brevibacterium</taxon>
    </lineage>
</organism>
<reference evidence="10" key="2">
    <citation type="submission" date="2016-09" db="EMBL/GenBank/DDBJ databases">
        <title>Complete Genome Sequence of Brevibacterium linens SMQ-1335.</title>
        <authorList>
            <person name="de Melo A.G."/>
            <person name="Labrie S.J."/>
            <person name="Dumaresq J."/>
            <person name="Roberts R.J."/>
            <person name="Tremblay D.M."/>
            <person name="Moineau S."/>
        </authorList>
    </citation>
    <scope>NUCLEOTIDE SEQUENCE [LARGE SCALE GENOMIC DNA]</scope>
    <source>
        <strain evidence="10">SMQ-1335</strain>
    </source>
</reference>
<keyword evidence="1" id="KW-0472">Membrane</keyword>
<feature type="transmembrane region" description="Helical" evidence="1">
    <location>
        <begin position="166"/>
        <end position="184"/>
    </location>
</feature>
<evidence type="ECO:0000313" key="14">
    <source>
        <dbReference type="Proteomes" id="UP000234300"/>
    </source>
</evidence>
<evidence type="ECO:0000313" key="8">
    <source>
        <dbReference type="EMBL" id="SMX91624.1"/>
    </source>
</evidence>
<keyword evidence="1" id="KW-1133">Transmembrane helix</keyword>
<protein>
    <recommendedName>
        <fullName evidence="18">PH domain-containing protein</fullName>
    </recommendedName>
</protein>
<dbReference type="GeneID" id="60906987"/>
<reference evidence="3 17" key="6">
    <citation type="submission" date="2017-12" db="EMBL/GenBank/DDBJ databases">
        <authorList>
            <person name="Levesque S."/>
        </authorList>
    </citation>
    <scope>NUCLEOTIDE SEQUENCE [LARGE SCALE GENOMIC DNA]</scope>
    <source>
        <strain evidence="3 17">SMQ-1420</strain>
    </source>
</reference>
<evidence type="ECO:0000313" key="4">
    <source>
        <dbReference type="EMBL" id="PCC17214.1"/>
    </source>
</evidence>
<evidence type="ECO:0000313" key="3">
    <source>
        <dbReference type="EMBL" id="AZT97950.1"/>
    </source>
</evidence>
<evidence type="ECO:0000313" key="16">
    <source>
        <dbReference type="Proteomes" id="UP000234525"/>
    </source>
</evidence>
<dbReference type="EMBL" id="NRHA01000007">
    <property type="protein sequence ID" value="PCC54803.1"/>
    <property type="molecule type" value="Genomic_DNA"/>
</dbReference>
<dbReference type="Proteomes" id="UP000234525">
    <property type="component" value="Unassembled WGS sequence"/>
</dbReference>
<dbReference type="Proteomes" id="UP000234327">
    <property type="component" value="Unassembled WGS sequence"/>
</dbReference>
<dbReference type="EMBL" id="CP017150">
    <property type="protein sequence ID" value="AOP54366.1"/>
    <property type="molecule type" value="Genomic_DNA"/>
</dbReference>
<dbReference type="EMBL" id="FXZI01000012">
    <property type="protein sequence ID" value="SMY01016.1"/>
    <property type="molecule type" value="Genomic_DNA"/>
</dbReference>
<reference evidence="3 17" key="7">
    <citation type="submission" date="2019-01" db="EMBL/GenBank/DDBJ databases">
        <title>Comparative genomic analysis of Brevibacterium aurantiacum sheds light on its evolution and its adaptation to smear-ripened cheeses.</title>
        <authorList>
            <person name="Moineau S."/>
        </authorList>
    </citation>
    <scope>NUCLEOTIDE SEQUENCE [LARGE SCALE GENOMIC DNA]</scope>
    <source>
        <strain evidence="3 17">SMQ-1420</strain>
    </source>
</reference>
<reference evidence="2" key="1">
    <citation type="submission" date="2016-09" db="EMBL/GenBank/DDBJ databases">
        <title>Complete Genome Sequence of Brevibacterium aurantiacum SMQ-1335.</title>
        <authorList>
            <person name="de Melo A.G."/>
            <person name="Labrie S.J."/>
            <person name="Dumaresq J."/>
            <person name="Roberts R.J."/>
            <person name="Tremblay D.M."/>
            <person name="Moineau S."/>
        </authorList>
    </citation>
    <scope>NUCLEOTIDE SEQUENCE</scope>
    <source>
        <strain evidence="2">SMQ-1335</strain>
    </source>
</reference>
<dbReference type="EMBL" id="FXZB01000020">
    <property type="protein sequence ID" value="SMX91408.1"/>
    <property type="molecule type" value="Genomic_DNA"/>
</dbReference>
<dbReference type="OrthoDB" id="4793051at2"/>
<dbReference type="Proteomes" id="UP000218620">
    <property type="component" value="Unassembled WGS sequence"/>
</dbReference>
<sequence>MSAPIILRQRSGPIITIIVWAFLALLLIDAIVRGSWDTVGTFLPPLALVGWLVFILLWRPAVIVGSEQVVIREILRTTTVPFANITDIRLSTIVSIMAIAPNGAERTYRPWNAPGMPRRKVDSGLTGGTRPESVDNHPSFELLRRWENFDARAKTATTPTDPTTTVWNLGVVGVSLVLILLDIFSRL</sequence>
<keyword evidence="1" id="KW-0812">Transmembrane</keyword>
<dbReference type="eggNOG" id="ENOG5031XA5">
    <property type="taxonomic scope" value="Bacteria"/>
</dbReference>
<feature type="transmembrane region" description="Helical" evidence="1">
    <location>
        <begin position="12"/>
        <end position="32"/>
    </location>
</feature>
<dbReference type="AlphaFoldDB" id="A0A1D7W5R1"/>